<proteinExistence type="predicted"/>
<evidence type="ECO:0000313" key="2">
    <source>
        <dbReference type="EMBL" id="GAA2378727.1"/>
    </source>
</evidence>
<accession>A0ABN3HFD3</accession>
<evidence type="ECO:0000313" key="3">
    <source>
        <dbReference type="Proteomes" id="UP001501444"/>
    </source>
</evidence>
<keyword evidence="3" id="KW-1185">Reference proteome</keyword>
<sequence>MPGGGDPSPAEQTNLGLGCLGAQRGLRERLAPLGCSRGEHPVDVGHWWMQVHERPHPPYHVGRAHGQSQYGPGPDAFAPGLRGQALPLLRAGHSAELSTQRLPGPRPRVVGQAGKDVEHTVAVIRLEQRDHGRH</sequence>
<dbReference type="Proteomes" id="UP001501444">
    <property type="component" value="Unassembled WGS sequence"/>
</dbReference>
<feature type="region of interest" description="Disordered" evidence="1">
    <location>
        <begin position="58"/>
        <end position="77"/>
    </location>
</feature>
<gene>
    <name evidence="2" type="ORF">GCM10010170_084930</name>
</gene>
<comment type="caution">
    <text evidence="2">The sequence shown here is derived from an EMBL/GenBank/DDBJ whole genome shotgun (WGS) entry which is preliminary data.</text>
</comment>
<name>A0ABN3HFD3_9ACTN</name>
<protein>
    <submittedName>
        <fullName evidence="2">Uncharacterized protein</fullName>
    </submittedName>
</protein>
<evidence type="ECO:0000256" key="1">
    <source>
        <dbReference type="SAM" id="MobiDB-lite"/>
    </source>
</evidence>
<dbReference type="EMBL" id="BAAARV010000084">
    <property type="protein sequence ID" value="GAA2378727.1"/>
    <property type="molecule type" value="Genomic_DNA"/>
</dbReference>
<organism evidence="2 3">
    <name type="scientific">Dactylosporangium salmoneum</name>
    <dbReference type="NCBI Taxonomy" id="53361"/>
    <lineage>
        <taxon>Bacteria</taxon>
        <taxon>Bacillati</taxon>
        <taxon>Actinomycetota</taxon>
        <taxon>Actinomycetes</taxon>
        <taxon>Micromonosporales</taxon>
        <taxon>Micromonosporaceae</taxon>
        <taxon>Dactylosporangium</taxon>
    </lineage>
</organism>
<reference evidence="2 3" key="1">
    <citation type="journal article" date="2019" name="Int. J. Syst. Evol. Microbiol.">
        <title>The Global Catalogue of Microorganisms (GCM) 10K type strain sequencing project: providing services to taxonomists for standard genome sequencing and annotation.</title>
        <authorList>
            <consortium name="The Broad Institute Genomics Platform"/>
            <consortium name="The Broad Institute Genome Sequencing Center for Infectious Disease"/>
            <person name="Wu L."/>
            <person name="Ma J."/>
        </authorList>
    </citation>
    <scope>NUCLEOTIDE SEQUENCE [LARGE SCALE GENOMIC DNA]</scope>
    <source>
        <strain evidence="2 3">JCM 3272</strain>
    </source>
</reference>